<feature type="non-terminal residue" evidence="1">
    <location>
        <position position="55"/>
    </location>
</feature>
<keyword evidence="2" id="KW-1185">Reference proteome</keyword>
<evidence type="ECO:0000313" key="1">
    <source>
        <dbReference type="EMBL" id="KGL72842.1"/>
    </source>
</evidence>
<accession>A0A099YTX2</accession>
<reference evidence="1 2" key="1">
    <citation type="submission" date="2014-06" db="EMBL/GenBank/DDBJ databases">
        <title>Genome evolution of avian class.</title>
        <authorList>
            <person name="Zhang G."/>
            <person name="Li C."/>
        </authorList>
    </citation>
    <scope>NUCLEOTIDE SEQUENCE [LARGE SCALE GENOMIC DNA]</scope>
    <source>
        <strain evidence="1">BGI_N309</strain>
    </source>
</reference>
<dbReference type="EMBL" id="KL885268">
    <property type="protein sequence ID" value="KGL72842.1"/>
    <property type="molecule type" value="Genomic_DNA"/>
</dbReference>
<dbReference type="Proteomes" id="UP000053641">
    <property type="component" value="Unassembled WGS sequence"/>
</dbReference>
<evidence type="ECO:0000313" key="2">
    <source>
        <dbReference type="Proteomes" id="UP000053641"/>
    </source>
</evidence>
<dbReference type="SUPFAM" id="SSF58069">
    <property type="entry name" value="Virus ectodomain"/>
    <property type="match status" value="1"/>
</dbReference>
<organism evidence="1 2">
    <name type="scientific">Tinamus guttatus</name>
    <name type="common">White-throated tinamou</name>
    <dbReference type="NCBI Taxonomy" id="94827"/>
    <lineage>
        <taxon>Eukaryota</taxon>
        <taxon>Metazoa</taxon>
        <taxon>Chordata</taxon>
        <taxon>Craniata</taxon>
        <taxon>Vertebrata</taxon>
        <taxon>Euteleostomi</taxon>
        <taxon>Archelosauria</taxon>
        <taxon>Archosauria</taxon>
        <taxon>Dinosauria</taxon>
        <taxon>Saurischia</taxon>
        <taxon>Theropoda</taxon>
        <taxon>Coelurosauria</taxon>
        <taxon>Aves</taxon>
        <taxon>Palaeognathae</taxon>
        <taxon>Tinamiformes</taxon>
        <taxon>Tinamidae</taxon>
        <taxon>Tinamus</taxon>
    </lineage>
</organism>
<proteinExistence type="predicted"/>
<sequence length="55" mass="6342">DMLLLMHGHRCEEAGGMCCMTLSDHAMSMHAQVWTLQDKTHQLRVDGDRTPFGRW</sequence>
<dbReference type="Gene3D" id="1.10.287.210">
    <property type="match status" value="1"/>
</dbReference>
<name>A0A099YTX2_TINGU</name>
<dbReference type="AlphaFoldDB" id="A0A099YTX2"/>
<protein>
    <submittedName>
        <fullName evidence="1">Uncharacterized protein</fullName>
    </submittedName>
</protein>
<feature type="non-terminal residue" evidence="1">
    <location>
        <position position="1"/>
    </location>
</feature>
<gene>
    <name evidence="1" type="ORF">N309_13532</name>
</gene>